<evidence type="ECO:0000256" key="5">
    <source>
        <dbReference type="ARBA" id="ARBA00023004"/>
    </source>
</evidence>
<dbReference type="PANTHER" id="PTHR42836">
    <property type="entry name" value="7-CARBOXY-7-DEAZAGUANINE SYNTHASE"/>
    <property type="match status" value="1"/>
</dbReference>
<protein>
    <recommendedName>
        <fullName evidence="8">7-carboxy-7-deazaguanine synthase</fullName>
        <shortName evidence="8">CDG synthase</shortName>
        <ecNumber evidence="8">4.3.99.3</ecNumber>
    </recommendedName>
    <alternativeName>
        <fullName evidence="8">Queuosine biosynthesis protein QueE</fullName>
    </alternativeName>
</protein>
<comment type="cofactor">
    <cofactor evidence="8">
        <name>S-adenosyl-L-methionine</name>
        <dbReference type="ChEBI" id="CHEBI:59789"/>
    </cofactor>
    <text evidence="8">Binds 1 S-adenosyl-L-methionine per subunit.</text>
</comment>
<dbReference type="PIRSF" id="PIRSF000370">
    <property type="entry name" value="QueE"/>
    <property type="match status" value="1"/>
</dbReference>
<keyword evidence="6 8" id="KW-0411">Iron-sulfur</keyword>
<feature type="binding site" evidence="8">
    <location>
        <position position="40"/>
    </location>
    <ligand>
        <name>Mg(2+)</name>
        <dbReference type="ChEBI" id="CHEBI:18420"/>
    </ligand>
</feature>
<evidence type="ECO:0000313" key="11">
    <source>
        <dbReference type="Proteomes" id="UP000032417"/>
    </source>
</evidence>
<dbReference type="Gene3D" id="3.20.20.70">
    <property type="entry name" value="Aldolase class I"/>
    <property type="match status" value="1"/>
</dbReference>
<comment type="caution">
    <text evidence="8">Lacks conserved residue(s) required for the propagation of feature annotation.</text>
</comment>
<gene>
    <name evidence="8" type="primary">queE</name>
    <name evidence="10" type="ORF">ING2E5B_1844</name>
</gene>
<keyword evidence="2 8" id="KW-0949">S-adenosyl-L-methionine</keyword>
<dbReference type="UniPathway" id="UPA00391"/>
<dbReference type="EC" id="4.3.99.3" evidence="8"/>
<evidence type="ECO:0000256" key="8">
    <source>
        <dbReference type="HAMAP-Rule" id="MF_00917"/>
    </source>
</evidence>
<evidence type="ECO:0000256" key="2">
    <source>
        <dbReference type="ARBA" id="ARBA00022691"/>
    </source>
</evidence>
<dbReference type="STRING" id="1562970.ING2E5B_1844"/>
<comment type="cofactor">
    <cofactor evidence="8">
        <name>[4Fe-4S] cluster</name>
        <dbReference type="ChEBI" id="CHEBI:49883"/>
    </cofactor>
    <text evidence="8">Binds 1 [4Fe-4S] cluster. The cluster is coordinated with 3 cysteines and an exchangeable S-adenosyl-L-methionine.</text>
</comment>
<keyword evidence="5 8" id="KW-0408">Iron</keyword>
<dbReference type="GO" id="GO:0000287">
    <property type="term" value="F:magnesium ion binding"/>
    <property type="evidence" value="ECO:0007669"/>
    <property type="project" value="UniProtKB-UniRule"/>
</dbReference>
<feature type="binding site" evidence="8">
    <location>
        <begin position="111"/>
        <end position="113"/>
    </location>
    <ligand>
        <name>S-adenosyl-L-methionine</name>
        <dbReference type="ChEBI" id="CHEBI:59789"/>
    </ligand>
</feature>
<dbReference type="KEGG" id="pbt:ING2E5B_1844"/>
<dbReference type="SFLD" id="SFLDS00029">
    <property type="entry name" value="Radical_SAM"/>
    <property type="match status" value="1"/>
</dbReference>
<proteinExistence type="inferred from homology"/>
<feature type="domain" description="Radical SAM core" evidence="9">
    <location>
        <begin position="18"/>
        <end position="193"/>
    </location>
</feature>
<evidence type="ECO:0000256" key="1">
    <source>
        <dbReference type="ARBA" id="ARBA00022485"/>
    </source>
</evidence>
<feature type="binding site" evidence="8">
    <location>
        <begin position="12"/>
        <end position="14"/>
    </location>
    <ligand>
        <name>substrate</name>
    </ligand>
</feature>
<comment type="subunit">
    <text evidence="8">Homodimer.</text>
</comment>
<evidence type="ECO:0000256" key="6">
    <source>
        <dbReference type="ARBA" id="ARBA00023014"/>
    </source>
</evidence>
<dbReference type="Pfam" id="PF04055">
    <property type="entry name" value="Radical_SAM"/>
    <property type="match status" value="1"/>
</dbReference>
<evidence type="ECO:0000313" key="10">
    <source>
        <dbReference type="EMBL" id="CEA16582.1"/>
    </source>
</evidence>
<dbReference type="GO" id="GO:0016840">
    <property type="term" value="F:carbon-nitrogen lyase activity"/>
    <property type="evidence" value="ECO:0007669"/>
    <property type="project" value="UniProtKB-UniRule"/>
</dbReference>
<accession>A0A098C3U9</accession>
<dbReference type="HOGENOM" id="CLU_066739_0_1_10"/>
<comment type="similarity">
    <text evidence="8">Belongs to the radical SAM superfamily. 7-carboxy-7-deazaguanine synthase family.</text>
</comment>
<name>A0A098C3U9_9BACT</name>
<evidence type="ECO:0000256" key="3">
    <source>
        <dbReference type="ARBA" id="ARBA00022723"/>
    </source>
</evidence>
<dbReference type="InterPro" id="IPR007197">
    <property type="entry name" value="rSAM"/>
</dbReference>
<dbReference type="GO" id="GO:0008616">
    <property type="term" value="P:tRNA queuosine(34) biosynthetic process"/>
    <property type="evidence" value="ECO:0007669"/>
    <property type="project" value="UniProtKB-UniRule"/>
</dbReference>
<keyword evidence="8" id="KW-0671">Queuosine biosynthesis</keyword>
<organism evidence="10 11">
    <name type="scientific">Fermentimonas caenicola</name>
    <dbReference type="NCBI Taxonomy" id="1562970"/>
    <lineage>
        <taxon>Bacteria</taxon>
        <taxon>Pseudomonadati</taxon>
        <taxon>Bacteroidota</taxon>
        <taxon>Bacteroidia</taxon>
        <taxon>Bacteroidales</taxon>
        <taxon>Dysgonomonadaceae</taxon>
        <taxon>Fermentimonas</taxon>
    </lineage>
</organism>
<dbReference type="OrthoDB" id="9792276at2"/>
<feature type="binding site" evidence="8">
    <location>
        <position position="35"/>
    </location>
    <ligand>
        <name>[4Fe-4S] cluster</name>
        <dbReference type="ChEBI" id="CHEBI:49883"/>
        <note>4Fe-4S-S-AdoMet</note>
    </ligand>
</feature>
<dbReference type="GO" id="GO:1904047">
    <property type="term" value="F:S-adenosyl-L-methionine binding"/>
    <property type="evidence" value="ECO:0007669"/>
    <property type="project" value="UniProtKB-UniRule"/>
</dbReference>
<dbReference type="EMBL" id="LN515532">
    <property type="protein sequence ID" value="CEA16582.1"/>
    <property type="molecule type" value="Genomic_DNA"/>
</dbReference>
<feature type="binding site" evidence="8">
    <location>
        <begin position="37"/>
        <end position="39"/>
    </location>
    <ligand>
        <name>S-adenosyl-L-methionine</name>
        <dbReference type="ChEBI" id="CHEBI:59789"/>
    </ligand>
</feature>
<comment type="catalytic activity">
    <reaction evidence="8">
        <text>6-carboxy-5,6,7,8-tetrahydropterin + H(+) = 7-carboxy-7-carbaguanine + NH4(+)</text>
        <dbReference type="Rhea" id="RHEA:27974"/>
        <dbReference type="ChEBI" id="CHEBI:15378"/>
        <dbReference type="ChEBI" id="CHEBI:28938"/>
        <dbReference type="ChEBI" id="CHEBI:61032"/>
        <dbReference type="ChEBI" id="CHEBI:61036"/>
        <dbReference type="EC" id="4.3.99.3"/>
    </reaction>
</comment>
<dbReference type="PROSITE" id="PS51918">
    <property type="entry name" value="RADICAL_SAM"/>
    <property type="match status" value="1"/>
</dbReference>
<comment type="pathway">
    <text evidence="8">Purine metabolism; 7-cyano-7-deazaguanine biosynthesis.</text>
</comment>
<dbReference type="InterPro" id="IPR024924">
    <property type="entry name" value="7-CO-7-deazaguanine_synth-like"/>
</dbReference>
<keyword evidence="11" id="KW-1185">Reference proteome</keyword>
<feature type="binding site" evidence="8">
    <location>
        <position position="38"/>
    </location>
    <ligand>
        <name>[4Fe-4S] cluster</name>
        <dbReference type="ChEBI" id="CHEBI:49883"/>
        <note>4Fe-4S-S-AdoMet</note>
    </ligand>
</feature>
<dbReference type="Proteomes" id="UP000032417">
    <property type="component" value="Chromosome 1"/>
</dbReference>
<keyword evidence="3 8" id="KW-0479">Metal-binding</keyword>
<feature type="binding site" evidence="8">
    <location>
        <position position="27"/>
    </location>
    <ligand>
        <name>substrate</name>
    </ligand>
</feature>
<dbReference type="PANTHER" id="PTHR42836:SF1">
    <property type="entry name" value="7-CARBOXY-7-DEAZAGUANINE SYNTHASE"/>
    <property type="match status" value="1"/>
</dbReference>
<dbReference type="InterPro" id="IPR013785">
    <property type="entry name" value="Aldolase_TIM"/>
</dbReference>
<keyword evidence="4 8" id="KW-0460">Magnesium</keyword>
<dbReference type="GO" id="GO:0051539">
    <property type="term" value="F:4 iron, 4 sulfur cluster binding"/>
    <property type="evidence" value="ECO:0007669"/>
    <property type="project" value="UniProtKB-UniRule"/>
</dbReference>
<feature type="binding site" evidence="8">
    <location>
        <position position="70"/>
    </location>
    <ligand>
        <name>S-adenosyl-L-methionine</name>
        <dbReference type="ChEBI" id="CHEBI:59789"/>
    </ligand>
</feature>
<evidence type="ECO:0000256" key="7">
    <source>
        <dbReference type="ARBA" id="ARBA00023239"/>
    </source>
</evidence>
<comment type="cofactor">
    <cofactor evidence="8">
        <name>Mg(2+)</name>
        <dbReference type="ChEBI" id="CHEBI:18420"/>
    </cofactor>
</comment>
<dbReference type="InterPro" id="IPR058240">
    <property type="entry name" value="rSAM_sf"/>
</dbReference>
<feature type="binding site" evidence="8">
    <location>
        <position position="68"/>
    </location>
    <ligand>
        <name>substrate</name>
    </ligand>
</feature>
<dbReference type="HAMAP" id="MF_00917">
    <property type="entry name" value="QueE"/>
    <property type="match status" value="1"/>
</dbReference>
<reference evidence="10 11" key="1">
    <citation type="submission" date="2014-08" db="EMBL/GenBank/DDBJ databases">
        <authorList>
            <person name="Wibberg D."/>
        </authorList>
    </citation>
    <scope>NUCLEOTIDE SEQUENCE [LARGE SCALE GENOMIC DNA]</scope>
    <source>
        <strain evidence="11">ING2-E5B</strain>
    </source>
</reference>
<keyword evidence="7 8" id="KW-0456">Lyase</keyword>
<evidence type="ECO:0000256" key="4">
    <source>
        <dbReference type="ARBA" id="ARBA00022842"/>
    </source>
</evidence>
<evidence type="ECO:0000259" key="9">
    <source>
        <dbReference type="PROSITE" id="PS51918"/>
    </source>
</evidence>
<comment type="function">
    <text evidence="8">Catalyzes the complex heterocyclic radical-mediated conversion of 6-carboxy-5,6,7,8-tetrahydropterin (CPH4) to 7-carboxy-7-deazaguanine (CDG), a step common to the biosynthetic pathways of all 7-deazapurine-containing compounds.</text>
</comment>
<sequence>MNLNVNEIFYSLQGEGGRTGQASIFIRLAKCNLACSFCDTDFERGVKMSLEEVLKEIEQYNCKWIIWTGGEPALQLNDKIVAFFKERGYLQAIETNGTKRIPSGIDYITCSPKQNFEIVRELIPEVDELRFPIQKGDPLPDISILPKTNRYLLSPIFDNDKVIQENVDYCISLIKDNPVWALSLQTHKLIGIR</sequence>
<dbReference type="SUPFAM" id="SSF102114">
    <property type="entry name" value="Radical SAM enzymes"/>
    <property type="match status" value="1"/>
</dbReference>
<feature type="binding site" evidence="8">
    <location>
        <position position="31"/>
    </location>
    <ligand>
        <name>[4Fe-4S] cluster</name>
        <dbReference type="ChEBI" id="CHEBI:49883"/>
        <note>4Fe-4S-S-AdoMet</note>
    </ligand>
</feature>
<keyword evidence="1 8" id="KW-0004">4Fe-4S</keyword>
<dbReference type="PATRIC" id="fig|1562970.3.peg.1825"/>
<dbReference type="AlphaFoldDB" id="A0A098C3U9"/>